<reference evidence="2 4" key="1">
    <citation type="submission" date="2019-01" db="EMBL/GenBank/DDBJ databases">
        <title>Draft genome sequences of three monokaryotic isolates of the white-rot basidiomycete fungus Dichomitus squalens.</title>
        <authorList>
            <consortium name="DOE Joint Genome Institute"/>
            <person name="Lopez S.C."/>
            <person name="Andreopoulos B."/>
            <person name="Pangilinan J."/>
            <person name="Lipzen A."/>
            <person name="Riley R."/>
            <person name="Ahrendt S."/>
            <person name="Ng V."/>
            <person name="Barry K."/>
            <person name="Daum C."/>
            <person name="Grigoriev I.V."/>
            <person name="Hilden K.S."/>
            <person name="Makela M.R."/>
            <person name="de Vries R.P."/>
        </authorList>
    </citation>
    <scope>NUCLEOTIDE SEQUENCE [LARGE SCALE GENOMIC DNA]</scope>
    <source>
        <strain evidence="3 4">CBS 464.89</strain>
        <strain evidence="2">OM18370.1</strain>
    </source>
</reference>
<accession>A0A4Q9MF12</accession>
<gene>
    <name evidence="3" type="ORF">BD310DRAFT_816666</name>
    <name evidence="2" type="ORF">BD311DRAFT_671291</name>
</gene>
<sequence>MSFVSLFQHRAGYIGGGVLNRILSDGKAADFQITVLIRDAAKARKLEPFGVKTVVGSLEDTDELTALAGEADLVFNCADADNIQPTKAILAGLRKRHQSTGRVPSLIHTGRSIGVLADDATGMYLTETVYSDDDVDPLYKLPITAPHQEVNKAILEADQEGYIRSYLVLPPAVWGLAQGPLVDAHIMNPQSQEIPALIIASIDRGRPGMVGEGKNVWSNVHIDDAVLLYELIWNAILGGEEIGHGSQGYYFPENGEHQLYDVSKAIGAGLKDLRLVEDPEPSSFTTEELDKYFDGVSILLSLGSNSRCRGQRARAIGWNPRKTTGDMLASIKPEIQYMLSRAS</sequence>
<keyword evidence="4" id="KW-1185">Reference proteome</keyword>
<evidence type="ECO:0000259" key="1">
    <source>
        <dbReference type="Pfam" id="PF13460"/>
    </source>
</evidence>
<dbReference type="SUPFAM" id="SSF51735">
    <property type="entry name" value="NAD(P)-binding Rossmann-fold domains"/>
    <property type="match status" value="1"/>
</dbReference>
<dbReference type="InterPro" id="IPR051783">
    <property type="entry name" value="NAD(P)-dependent_oxidoreduct"/>
</dbReference>
<dbReference type="PANTHER" id="PTHR48079">
    <property type="entry name" value="PROTEIN YEEZ"/>
    <property type="match status" value="1"/>
</dbReference>
<dbReference type="AlphaFoldDB" id="A0A4Q9MF12"/>
<organism evidence="2">
    <name type="scientific">Dichomitus squalens</name>
    <dbReference type="NCBI Taxonomy" id="114155"/>
    <lineage>
        <taxon>Eukaryota</taxon>
        <taxon>Fungi</taxon>
        <taxon>Dikarya</taxon>
        <taxon>Basidiomycota</taxon>
        <taxon>Agaricomycotina</taxon>
        <taxon>Agaricomycetes</taxon>
        <taxon>Polyporales</taxon>
        <taxon>Polyporaceae</taxon>
        <taxon>Dichomitus</taxon>
    </lineage>
</organism>
<dbReference type="InterPro" id="IPR016040">
    <property type="entry name" value="NAD(P)-bd_dom"/>
</dbReference>
<dbReference type="PANTHER" id="PTHR48079:SF6">
    <property type="entry name" value="NAD(P)-BINDING DOMAIN-CONTAINING PROTEIN-RELATED"/>
    <property type="match status" value="1"/>
</dbReference>
<dbReference type="EMBL" id="ML145111">
    <property type="protein sequence ID" value="TBU59723.1"/>
    <property type="molecule type" value="Genomic_DNA"/>
</dbReference>
<dbReference type="EMBL" id="ML143475">
    <property type="protein sequence ID" value="TBU24662.1"/>
    <property type="molecule type" value="Genomic_DNA"/>
</dbReference>
<name>A0A4Q9MF12_9APHY</name>
<dbReference type="Pfam" id="PF13460">
    <property type="entry name" value="NAD_binding_10"/>
    <property type="match status" value="1"/>
</dbReference>
<dbReference type="Gene3D" id="3.40.50.720">
    <property type="entry name" value="NAD(P)-binding Rossmann-like Domain"/>
    <property type="match status" value="1"/>
</dbReference>
<evidence type="ECO:0000313" key="4">
    <source>
        <dbReference type="Proteomes" id="UP000292082"/>
    </source>
</evidence>
<dbReference type="GO" id="GO:0005737">
    <property type="term" value="C:cytoplasm"/>
    <property type="evidence" value="ECO:0007669"/>
    <property type="project" value="TreeGrafter"/>
</dbReference>
<evidence type="ECO:0000313" key="2">
    <source>
        <dbReference type="EMBL" id="TBU24662.1"/>
    </source>
</evidence>
<dbReference type="GO" id="GO:0004029">
    <property type="term" value="F:aldehyde dehydrogenase (NAD+) activity"/>
    <property type="evidence" value="ECO:0007669"/>
    <property type="project" value="TreeGrafter"/>
</dbReference>
<dbReference type="InterPro" id="IPR036291">
    <property type="entry name" value="NAD(P)-bd_dom_sf"/>
</dbReference>
<proteinExistence type="predicted"/>
<dbReference type="Proteomes" id="UP000292082">
    <property type="component" value="Unassembled WGS sequence"/>
</dbReference>
<dbReference type="OrthoDB" id="10262413at2759"/>
<dbReference type="STRING" id="114155.A0A4Q9MF12"/>
<evidence type="ECO:0000313" key="3">
    <source>
        <dbReference type="EMBL" id="TBU59723.1"/>
    </source>
</evidence>
<dbReference type="Proteomes" id="UP000292957">
    <property type="component" value="Unassembled WGS sequence"/>
</dbReference>
<feature type="domain" description="NAD(P)-binding" evidence="1">
    <location>
        <begin position="12"/>
        <end position="97"/>
    </location>
</feature>
<protein>
    <recommendedName>
        <fullName evidence="1">NAD(P)-binding domain-containing protein</fullName>
    </recommendedName>
</protein>